<name>M7BEG3_CHEMY</name>
<dbReference type="PANTHER" id="PTHR16655">
    <property type="entry name" value="COCAINE AND AMPHETAMINE REGULATED TRANSCRIPT PROTEIN"/>
    <property type="match status" value="1"/>
</dbReference>
<dbReference type="GO" id="GO:0007186">
    <property type="term" value="P:G protein-coupled receptor signaling pathway"/>
    <property type="evidence" value="ECO:0007669"/>
    <property type="project" value="InterPro"/>
</dbReference>
<dbReference type="GO" id="GO:0043410">
    <property type="term" value="P:positive regulation of MAPK cascade"/>
    <property type="evidence" value="ECO:0007669"/>
    <property type="project" value="InterPro"/>
</dbReference>
<feature type="signal peptide" evidence="2">
    <location>
        <begin position="1"/>
        <end position="22"/>
    </location>
</feature>
<reference evidence="4" key="1">
    <citation type="journal article" date="2013" name="Nat. Genet.">
        <title>The draft genomes of soft-shell turtle and green sea turtle yield insights into the development and evolution of the turtle-specific body plan.</title>
        <authorList>
            <person name="Wang Z."/>
            <person name="Pascual-Anaya J."/>
            <person name="Zadissa A."/>
            <person name="Li W."/>
            <person name="Niimura Y."/>
            <person name="Huang Z."/>
            <person name="Li C."/>
            <person name="White S."/>
            <person name="Xiong Z."/>
            <person name="Fang D."/>
            <person name="Wang B."/>
            <person name="Ming Y."/>
            <person name="Chen Y."/>
            <person name="Zheng Y."/>
            <person name="Kuraku S."/>
            <person name="Pignatelli M."/>
            <person name="Herrero J."/>
            <person name="Beal K."/>
            <person name="Nozawa M."/>
            <person name="Li Q."/>
            <person name="Wang J."/>
            <person name="Zhang H."/>
            <person name="Yu L."/>
            <person name="Shigenobu S."/>
            <person name="Wang J."/>
            <person name="Liu J."/>
            <person name="Flicek P."/>
            <person name="Searle S."/>
            <person name="Wang J."/>
            <person name="Kuratani S."/>
            <person name="Yin Y."/>
            <person name="Aken B."/>
            <person name="Zhang G."/>
            <person name="Irie N."/>
        </authorList>
    </citation>
    <scope>NUCLEOTIDE SEQUENCE [LARGE SCALE GENOMIC DNA]</scope>
</reference>
<feature type="compositionally biased region" description="Basic and acidic residues" evidence="1">
    <location>
        <begin position="233"/>
        <end position="243"/>
    </location>
</feature>
<dbReference type="GO" id="GO:0005615">
    <property type="term" value="C:extracellular space"/>
    <property type="evidence" value="ECO:0007669"/>
    <property type="project" value="InterPro"/>
</dbReference>
<dbReference type="Pfam" id="PF06373">
    <property type="entry name" value="CART"/>
    <property type="match status" value="1"/>
</dbReference>
<feature type="region of interest" description="Disordered" evidence="1">
    <location>
        <begin position="227"/>
        <end position="313"/>
    </location>
</feature>
<dbReference type="eggNOG" id="ENOG502S2YU">
    <property type="taxonomic scope" value="Eukaryota"/>
</dbReference>
<feature type="chain" id="PRO_5004080215" evidence="2">
    <location>
        <begin position="23"/>
        <end position="376"/>
    </location>
</feature>
<dbReference type="InterPro" id="IPR009106">
    <property type="entry name" value="CART"/>
</dbReference>
<evidence type="ECO:0000313" key="4">
    <source>
        <dbReference type="Proteomes" id="UP000031443"/>
    </source>
</evidence>
<feature type="compositionally biased region" description="Basic and acidic residues" evidence="1">
    <location>
        <begin position="301"/>
        <end position="313"/>
    </location>
</feature>
<evidence type="ECO:0000256" key="1">
    <source>
        <dbReference type="SAM" id="MobiDB-lite"/>
    </source>
</evidence>
<dbReference type="STRING" id="8469.M7BEG3"/>
<proteinExistence type="predicted"/>
<protein>
    <submittedName>
        <fullName evidence="3">Cocaine-and amphetamine-regulated transcript protein</fullName>
    </submittedName>
</protein>
<organism evidence="3 4">
    <name type="scientific">Chelonia mydas</name>
    <name type="common">Green sea-turtle</name>
    <name type="synonym">Chelonia agassizi</name>
    <dbReference type="NCBI Taxonomy" id="8469"/>
    <lineage>
        <taxon>Eukaryota</taxon>
        <taxon>Metazoa</taxon>
        <taxon>Chordata</taxon>
        <taxon>Craniata</taxon>
        <taxon>Vertebrata</taxon>
        <taxon>Euteleostomi</taxon>
        <taxon>Archelosauria</taxon>
        <taxon>Testudinata</taxon>
        <taxon>Testudines</taxon>
        <taxon>Cryptodira</taxon>
        <taxon>Durocryptodira</taxon>
        <taxon>Americhelydia</taxon>
        <taxon>Chelonioidea</taxon>
        <taxon>Cheloniidae</taxon>
        <taxon>Chelonia</taxon>
    </lineage>
</organism>
<dbReference type="EMBL" id="KB525692">
    <property type="protein sequence ID" value="EMP36306.1"/>
    <property type="molecule type" value="Genomic_DNA"/>
</dbReference>
<accession>M7BEG3</accession>
<dbReference type="AlphaFoldDB" id="M7BEG3"/>
<feature type="compositionally biased region" description="Acidic residues" evidence="1">
    <location>
        <begin position="244"/>
        <end position="255"/>
    </location>
</feature>
<keyword evidence="4" id="KW-1185">Reference proteome</keyword>
<evidence type="ECO:0000256" key="2">
    <source>
        <dbReference type="SAM" id="SignalP"/>
    </source>
</evidence>
<keyword evidence="2" id="KW-0732">Signal</keyword>
<dbReference type="PANTHER" id="PTHR16655:SF0">
    <property type="entry name" value="COCAINE- AND AMPHETAMINE-REGULATED TRANSCRIPT PROTEIN"/>
    <property type="match status" value="1"/>
</dbReference>
<gene>
    <name evidence="3" type="ORF">UY3_06521</name>
</gene>
<dbReference type="GO" id="GO:0009267">
    <property type="term" value="P:cellular response to starvation"/>
    <property type="evidence" value="ECO:0007669"/>
    <property type="project" value="InterPro"/>
</dbReference>
<dbReference type="Proteomes" id="UP000031443">
    <property type="component" value="Unassembled WGS sequence"/>
</dbReference>
<evidence type="ECO:0000313" key="3">
    <source>
        <dbReference type="EMBL" id="EMP36306.1"/>
    </source>
</evidence>
<dbReference type="GO" id="GO:0032099">
    <property type="term" value="P:negative regulation of appetite"/>
    <property type="evidence" value="ECO:0007669"/>
    <property type="project" value="InterPro"/>
</dbReference>
<sequence length="376" mass="42178">MESARLVALLSATLVLLLGARGQEEPELQPRALDLYSTMEDTSHEKELIEALQEVLAKLKSKRIPVYEKKFGQVPMVSDFRSEPSLRFCQMFPRPKMCSPRYSDRDSEINSTEAIDLKTQDHLSIGLDHETELDKHLKDNSGGDTDLKYTGVRVSIWKRGHDRDTLQCRVKVKELQNAYHKVREANHCLGAEPTSCRFYKELDTILGGDPTSTGKATVDTLVACVPVESGPSQEKEILDKNVEGEGDPEAEDDSEVRDAWSQELFSPPEEASQSQLSELGEAQTGGEAPELESGHEEEDFLRDAMMHSTAEKQELKEWWDSEMRDFPHHRALGQDPGCPETPSTFPQHLAADEEELLCGIAAQSAPRRIPLQVPQR</sequence>
<dbReference type="GO" id="GO:0008343">
    <property type="term" value="P:adult feeding behavior"/>
    <property type="evidence" value="ECO:0007669"/>
    <property type="project" value="InterPro"/>
</dbReference>